<evidence type="ECO:0000313" key="1">
    <source>
        <dbReference type="EMBL" id="MBC3907999.1"/>
    </source>
</evidence>
<evidence type="ECO:0008006" key="3">
    <source>
        <dbReference type="Google" id="ProtNLM"/>
    </source>
</evidence>
<sequence>MICGNFYDQRRNSLHRLLFSLLMGLLLMACGGGSDRSQATSGNSVNTAGVDTGAGTGNAEIKVLMIGNSHTLFNNVSARLEAIMRVAHPGKTISVVAAPASLFLDEHSKYEPTLALLNNQKWNAVILQAQKYSSSGVNSYSIAEAITLVGLARKSNALPVLFPEWPRRGIAETDRIFAQHVKIAEQAPACIAPIGQAWDLALQDRPDLSLYADDGNHSAPAGAQLTAFVLYATLSGKLPSSLPDIAPSDISPQVQHQLRLVADNAVKVLSPYKYCPQDKPLL</sequence>
<proteinExistence type="predicted"/>
<keyword evidence="2" id="KW-1185">Reference proteome</keyword>
<dbReference type="RefSeq" id="WP_186953553.1">
    <property type="nucleotide sequence ID" value="NZ_JACOFX010000004.1"/>
</dbReference>
<dbReference type="EMBL" id="JACOFX010000004">
    <property type="protein sequence ID" value="MBC3907999.1"/>
    <property type="molecule type" value="Genomic_DNA"/>
</dbReference>
<gene>
    <name evidence="1" type="ORF">H8L47_10505</name>
</gene>
<name>A0ABR6Z8B0_9BURK</name>
<accession>A0ABR6Z8B0</accession>
<comment type="caution">
    <text evidence="1">The sequence shown here is derived from an EMBL/GenBank/DDBJ whole genome shotgun (WGS) entry which is preliminary data.</text>
</comment>
<dbReference type="Gene3D" id="3.40.50.1110">
    <property type="entry name" value="SGNH hydrolase"/>
    <property type="match status" value="1"/>
</dbReference>
<dbReference type="Proteomes" id="UP000646911">
    <property type="component" value="Unassembled WGS sequence"/>
</dbReference>
<reference evidence="1 2" key="1">
    <citation type="submission" date="2020-08" db="EMBL/GenBank/DDBJ databases">
        <title>Novel species isolated from subtropical streams in China.</title>
        <authorList>
            <person name="Lu H."/>
        </authorList>
    </citation>
    <scope>NUCLEOTIDE SEQUENCE [LARGE SCALE GENOMIC DNA]</scope>
    <source>
        <strain evidence="1 2">NL8W</strain>
    </source>
</reference>
<organism evidence="1 2">
    <name type="scientific">Undibacterium umbellatum</name>
    <dbReference type="NCBI Taxonomy" id="2762300"/>
    <lineage>
        <taxon>Bacteria</taxon>
        <taxon>Pseudomonadati</taxon>
        <taxon>Pseudomonadota</taxon>
        <taxon>Betaproteobacteria</taxon>
        <taxon>Burkholderiales</taxon>
        <taxon>Oxalobacteraceae</taxon>
        <taxon>Undibacterium</taxon>
    </lineage>
</organism>
<dbReference type="InterPro" id="IPR036514">
    <property type="entry name" value="SGNH_hydro_sf"/>
</dbReference>
<dbReference type="SUPFAM" id="SSF52266">
    <property type="entry name" value="SGNH hydrolase"/>
    <property type="match status" value="1"/>
</dbReference>
<evidence type="ECO:0000313" key="2">
    <source>
        <dbReference type="Proteomes" id="UP000646911"/>
    </source>
</evidence>
<protein>
    <recommendedName>
        <fullName evidence="3">SGNH/GDSL hydrolase family protein</fullName>
    </recommendedName>
</protein>